<dbReference type="EMBL" id="JAATVY010000003">
    <property type="protein sequence ID" value="NJC69345.1"/>
    <property type="molecule type" value="Genomic_DNA"/>
</dbReference>
<evidence type="ECO:0008006" key="3">
    <source>
        <dbReference type="Google" id="ProtNLM"/>
    </source>
</evidence>
<accession>A0ABX0XTM4</accession>
<proteinExistence type="predicted"/>
<dbReference type="Proteomes" id="UP000722989">
    <property type="component" value="Unassembled WGS sequence"/>
</dbReference>
<evidence type="ECO:0000313" key="1">
    <source>
        <dbReference type="EMBL" id="NJC69345.1"/>
    </source>
</evidence>
<protein>
    <recommendedName>
        <fullName evidence="3">DUF4265 domain-containing protein</fullName>
    </recommendedName>
</protein>
<organism evidence="1 2">
    <name type="scientific">Planosporangium thailandense</name>
    <dbReference type="NCBI Taxonomy" id="765197"/>
    <lineage>
        <taxon>Bacteria</taxon>
        <taxon>Bacillati</taxon>
        <taxon>Actinomycetota</taxon>
        <taxon>Actinomycetes</taxon>
        <taxon>Micromonosporales</taxon>
        <taxon>Micromonosporaceae</taxon>
        <taxon>Planosporangium</taxon>
    </lineage>
</organism>
<dbReference type="RefSeq" id="WP_167924229.1">
    <property type="nucleotide sequence ID" value="NZ_JAATVY010000003.1"/>
</dbReference>
<comment type="caution">
    <text evidence="1">The sequence shown here is derived from an EMBL/GenBank/DDBJ whole genome shotgun (WGS) entry which is preliminary data.</text>
</comment>
<sequence length="193" mass="20672">MAHWAVVVPDERYEAERLFRHDTLELTGLDEPLPAVGDRVALVAEAEPVVFALGRVVSVGADARDPDDPGAGGAGTTLEIAYTHRLFDAPLPADGVTGARTGAHPIDPDRFAAFVEKAGAVPVADREWLVGVYLPIEAASPGEAVRAFWTYVQQLGPRELPAYVSPLGDELAMQAYVLGEVTNLDPEEDDDED</sequence>
<name>A0ABX0XTM4_9ACTN</name>
<gene>
    <name evidence="1" type="ORF">HC031_06365</name>
</gene>
<evidence type="ECO:0000313" key="2">
    <source>
        <dbReference type="Proteomes" id="UP000722989"/>
    </source>
</evidence>
<keyword evidence="2" id="KW-1185">Reference proteome</keyword>
<reference evidence="1 2" key="1">
    <citation type="submission" date="2020-03" db="EMBL/GenBank/DDBJ databases">
        <title>WGS of the type strain of Planosporangium spp.</title>
        <authorList>
            <person name="Thawai C."/>
        </authorList>
    </citation>
    <scope>NUCLEOTIDE SEQUENCE [LARGE SCALE GENOMIC DNA]</scope>
    <source>
        <strain evidence="1 2">TBRC 5610</strain>
    </source>
</reference>